<accession>X1T6C7</accession>
<dbReference type="PANTHER" id="PTHR12526">
    <property type="entry name" value="GLYCOSYLTRANSFERASE"/>
    <property type="match status" value="1"/>
</dbReference>
<name>X1T6C7_9ZZZZ</name>
<sequence>KPEELVIGKVSSLELRKGYKFAVRVAEKIIKGNSKDIKFLFVGEGDQRAELEGMVRGLGLDDRIIFTGFRSDVDELMGIFDIFIFTSLMEGLPQVLVQAAAAGRPIVSFEVEGAKEIIKEGIN</sequence>
<feature type="non-terminal residue" evidence="2">
    <location>
        <position position="1"/>
    </location>
</feature>
<gene>
    <name evidence="2" type="ORF">S12H4_24949</name>
</gene>
<feature type="non-terminal residue" evidence="2">
    <location>
        <position position="123"/>
    </location>
</feature>
<reference evidence="2" key="1">
    <citation type="journal article" date="2014" name="Front. Microbiol.">
        <title>High frequency of phylogenetically diverse reductive dehalogenase-homologous genes in deep subseafloor sedimentary metagenomes.</title>
        <authorList>
            <person name="Kawai M."/>
            <person name="Futagami T."/>
            <person name="Toyoda A."/>
            <person name="Takaki Y."/>
            <person name="Nishi S."/>
            <person name="Hori S."/>
            <person name="Arai W."/>
            <person name="Tsubouchi T."/>
            <person name="Morono Y."/>
            <person name="Uchiyama I."/>
            <person name="Ito T."/>
            <person name="Fujiyama A."/>
            <person name="Inagaki F."/>
            <person name="Takami H."/>
        </authorList>
    </citation>
    <scope>NUCLEOTIDE SEQUENCE</scope>
    <source>
        <strain evidence="2">Expedition CK06-06</strain>
    </source>
</reference>
<organism evidence="2">
    <name type="scientific">marine sediment metagenome</name>
    <dbReference type="NCBI Taxonomy" id="412755"/>
    <lineage>
        <taxon>unclassified sequences</taxon>
        <taxon>metagenomes</taxon>
        <taxon>ecological metagenomes</taxon>
    </lineage>
</organism>
<protein>
    <recommendedName>
        <fullName evidence="1">Glycosyl transferase family 1 domain-containing protein</fullName>
    </recommendedName>
</protein>
<dbReference type="SUPFAM" id="SSF53756">
    <property type="entry name" value="UDP-Glycosyltransferase/glycogen phosphorylase"/>
    <property type="match status" value="1"/>
</dbReference>
<feature type="domain" description="Glycosyl transferase family 1" evidence="1">
    <location>
        <begin position="3"/>
        <end position="122"/>
    </location>
</feature>
<dbReference type="InterPro" id="IPR001296">
    <property type="entry name" value="Glyco_trans_1"/>
</dbReference>
<dbReference type="EMBL" id="BARW01013739">
    <property type="protein sequence ID" value="GAI83110.1"/>
    <property type="molecule type" value="Genomic_DNA"/>
</dbReference>
<evidence type="ECO:0000313" key="2">
    <source>
        <dbReference type="EMBL" id="GAI83110.1"/>
    </source>
</evidence>
<dbReference type="PANTHER" id="PTHR12526:SF630">
    <property type="entry name" value="GLYCOSYLTRANSFERASE"/>
    <property type="match status" value="1"/>
</dbReference>
<comment type="caution">
    <text evidence="2">The sequence shown here is derived from an EMBL/GenBank/DDBJ whole genome shotgun (WGS) entry which is preliminary data.</text>
</comment>
<dbReference type="Gene3D" id="3.40.50.2000">
    <property type="entry name" value="Glycogen Phosphorylase B"/>
    <property type="match status" value="1"/>
</dbReference>
<proteinExistence type="predicted"/>
<dbReference type="Pfam" id="PF00534">
    <property type="entry name" value="Glycos_transf_1"/>
    <property type="match status" value="1"/>
</dbReference>
<evidence type="ECO:0000259" key="1">
    <source>
        <dbReference type="Pfam" id="PF00534"/>
    </source>
</evidence>
<dbReference type="AlphaFoldDB" id="X1T6C7"/>